<comment type="caution">
    <text evidence="4">The sequence shown here is derived from an EMBL/GenBank/DDBJ whole genome shotgun (WGS) entry which is preliminary data.</text>
</comment>
<evidence type="ECO:0000313" key="4">
    <source>
        <dbReference type="EMBL" id="EFS92331.1"/>
    </source>
</evidence>
<keyword evidence="5" id="KW-1185">Reference proteome</keyword>
<evidence type="ECO:0000259" key="3">
    <source>
        <dbReference type="PROSITE" id="PS51462"/>
    </source>
</evidence>
<dbReference type="PANTHER" id="PTHR31223:SF70">
    <property type="entry name" value="LOG FAMILY PROTEIN YJL055W"/>
    <property type="match status" value="1"/>
</dbReference>
<dbReference type="EMBL" id="ADZU01000026">
    <property type="protein sequence ID" value="EFS92331.1"/>
    <property type="molecule type" value="Genomic_DNA"/>
</dbReference>
<organism evidence="4 5">
    <name type="scientific">Cutibacterium modestum HL044PA1</name>
    <dbReference type="NCBI Taxonomy" id="765109"/>
    <lineage>
        <taxon>Bacteria</taxon>
        <taxon>Bacillati</taxon>
        <taxon>Actinomycetota</taxon>
        <taxon>Actinomycetes</taxon>
        <taxon>Propionibacteriales</taxon>
        <taxon>Propionibacteriaceae</taxon>
        <taxon>Cutibacterium</taxon>
        <taxon>Cutibacterium modestum</taxon>
    </lineage>
</organism>
<dbReference type="InterPro" id="IPR015797">
    <property type="entry name" value="NUDIX_hydrolase-like_dom_sf"/>
</dbReference>
<protein>
    <submittedName>
        <fullName evidence="4">TIGR00730 family protein</fullName>
    </submittedName>
</protein>
<dbReference type="InterPro" id="IPR031100">
    <property type="entry name" value="LOG_fam"/>
</dbReference>
<dbReference type="CDD" id="cd04690">
    <property type="entry name" value="NUDIX_Hydrolase"/>
    <property type="match status" value="1"/>
</dbReference>
<dbReference type="InterPro" id="IPR000086">
    <property type="entry name" value="NUDIX_hydrolase_dom"/>
</dbReference>
<evidence type="ECO:0000313" key="5">
    <source>
        <dbReference type="Proteomes" id="UP000003179"/>
    </source>
</evidence>
<keyword evidence="2" id="KW-0378">Hydrolase</keyword>
<dbReference type="Pfam" id="PF00293">
    <property type="entry name" value="NUDIX"/>
    <property type="match status" value="1"/>
</dbReference>
<accession>A0ABP2K5W5</accession>
<proteinExistence type="inferred from homology"/>
<sequence length="389" mass="42263">MRIFRLLAGCGLMTSRITGSVLKVPCINVDRVVRLEDWIDQPVASEELHPPRWSSGRVLVQRIISMGSVSMPSIVVSAVIIQDSDGRLLTVRKRGTEAFMLPGGKPEPGEDSRQAVVREVHEELGVALSSDDLRRVGVFTTRAANEAGHQVVATIFTHTPVAVSEPAAEIEQIRWLDWSVDALPDDLAPLLVEAVIPWLRRRIRSVAVFTGAKDGTDPHYRVEATALGRGLAHAGITLVYGGGKVGMMGAVADAALAAGGAVIGVMPQHLVDGEIAHPSLTHLEVVRTMHERKQRMSDLADAFVALPGGGGTLDELFEAWTWQQLGVHSKPVALYDSTFWAPLTALLNHMTIEGFIRPEDRASLVIADTIHQLMADLEGWTPPPPKWRS</sequence>
<dbReference type="InterPro" id="IPR005269">
    <property type="entry name" value="LOG"/>
</dbReference>
<dbReference type="PANTHER" id="PTHR31223">
    <property type="entry name" value="LOG FAMILY PROTEIN YJL055W"/>
    <property type="match status" value="1"/>
</dbReference>
<comment type="similarity">
    <text evidence="1">Belongs to the LOG family.</text>
</comment>
<name>A0ABP2K5W5_9ACTN</name>
<dbReference type="RefSeq" id="WP_002519458.1">
    <property type="nucleotide sequence ID" value="NZ_GL383184.1"/>
</dbReference>
<dbReference type="NCBIfam" id="TIGR00730">
    <property type="entry name" value="Rossman fold protein, TIGR00730 family"/>
    <property type="match status" value="1"/>
</dbReference>
<dbReference type="Gene3D" id="3.90.79.10">
    <property type="entry name" value="Nucleoside Triphosphate Pyrophosphohydrolase"/>
    <property type="match status" value="1"/>
</dbReference>
<evidence type="ECO:0000256" key="1">
    <source>
        <dbReference type="ARBA" id="ARBA00006763"/>
    </source>
</evidence>
<evidence type="ECO:0000256" key="2">
    <source>
        <dbReference type="ARBA" id="ARBA00022801"/>
    </source>
</evidence>
<gene>
    <name evidence="4" type="ORF">HMPREF9607_01476</name>
</gene>
<dbReference type="PROSITE" id="PS51462">
    <property type="entry name" value="NUDIX"/>
    <property type="match status" value="1"/>
</dbReference>
<dbReference type="SUPFAM" id="SSF102405">
    <property type="entry name" value="MCP/YpsA-like"/>
    <property type="match status" value="1"/>
</dbReference>
<dbReference type="Proteomes" id="UP000003179">
    <property type="component" value="Unassembled WGS sequence"/>
</dbReference>
<dbReference type="SUPFAM" id="SSF55811">
    <property type="entry name" value="Nudix"/>
    <property type="match status" value="1"/>
</dbReference>
<reference evidence="4" key="1">
    <citation type="submission" date="2010-08" db="EMBL/GenBank/DDBJ databases">
        <authorList>
            <person name="Weinstock G."/>
            <person name="Sodergren E."/>
            <person name="Clifton S."/>
            <person name="Fulton L."/>
            <person name="Fulton B."/>
            <person name="Courtney L."/>
            <person name="Fronick C."/>
            <person name="Harrison M."/>
            <person name="Strong C."/>
            <person name="Farmer C."/>
            <person name="Delahaunty K."/>
            <person name="Markovic C."/>
            <person name="Hall O."/>
            <person name="Minx P."/>
            <person name="Tomlinson C."/>
            <person name="Mitreva M."/>
            <person name="Hou S."/>
            <person name="Chen J."/>
            <person name="Wollam A."/>
            <person name="Pepin K.H."/>
            <person name="Johnson M."/>
            <person name="Bhonagiri V."/>
            <person name="Zhang X."/>
            <person name="Suruliraj S."/>
            <person name="Warren W."/>
            <person name="Chinwalla A."/>
            <person name="Mardis E.R."/>
            <person name="Wilson R.K."/>
        </authorList>
    </citation>
    <scope>NUCLEOTIDE SEQUENCE [LARGE SCALE GENOMIC DNA]</scope>
    <source>
        <strain evidence="4">HL044PA1</strain>
    </source>
</reference>
<dbReference type="Pfam" id="PF03641">
    <property type="entry name" value="Lysine_decarbox"/>
    <property type="match status" value="1"/>
</dbReference>
<dbReference type="Gene3D" id="3.40.50.450">
    <property type="match status" value="1"/>
</dbReference>
<dbReference type="PROSITE" id="PS00893">
    <property type="entry name" value="NUDIX_BOX"/>
    <property type="match status" value="1"/>
</dbReference>
<dbReference type="InterPro" id="IPR020084">
    <property type="entry name" value="NUDIX_hydrolase_CS"/>
</dbReference>
<feature type="domain" description="Nudix hydrolase" evidence="3">
    <location>
        <begin position="71"/>
        <end position="201"/>
    </location>
</feature>